<evidence type="ECO:0000256" key="2">
    <source>
        <dbReference type="ARBA" id="ARBA00001936"/>
    </source>
</evidence>
<dbReference type="PANTHER" id="PTHR44936:SF9">
    <property type="entry name" value="SENSOR PROTEIN CREC"/>
    <property type="match status" value="1"/>
</dbReference>
<comment type="caution">
    <text evidence="27">The sequence shown here is derived from an EMBL/GenBank/DDBJ whole genome shotgun (WGS) entry which is preliminary data.</text>
</comment>
<evidence type="ECO:0000256" key="23">
    <source>
        <dbReference type="SAM" id="Coils"/>
    </source>
</evidence>
<comment type="cofactor">
    <cofactor evidence="3">
        <name>Mg(2+)</name>
        <dbReference type="ChEBI" id="CHEBI:18420"/>
    </cofactor>
</comment>
<dbReference type="STRING" id="1193682.BJP25_27850"/>
<dbReference type="InterPro" id="IPR036097">
    <property type="entry name" value="HisK_dim/P_sf"/>
</dbReference>
<evidence type="ECO:0000256" key="24">
    <source>
        <dbReference type="SAM" id="Phobius"/>
    </source>
</evidence>
<dbReference type="InterPro" id="IPR050980">
    <property type="entry name" value="2C_sensor_his_kinase"/>
</dbReference>
<sequence>MRRRILLAILLAVTVTACALGIPLGYTALEVVESLTKEDLQARGQQIAYTLDDEIAHGNRIDLSKVELAVPPGGRLIVTIPGDGEISYGAELVEDMLTTEDIPIVNQGKVRLLLDAGPMRTRQTQVAVLVSLVVVLTIAVGTVVAMVTARRLAQPLRHVAERATRLGAGDFRLDRARYDLHELDMVAEALDASATALAQLVQRERDLVGDVSHQLRSRLTALQLRLEALTTATDADTAQEAEEALHQAERLADVLDELLAAAREARAVGAEPVDLGQELSGLGEEWRALFRAEGRALRLRLTPGLLARVTPARLREAIGVLLDNALRHGAGPVTLTARGGGPADSVVIEVSDAGSGVPDELAPHIFDRGVSGAGSTGLGLALARALVDSDGGRLELSTARPPTFSVFLPVPRADNVRGVKWPAERSPR</sequence>
<feature type="domain" description="Histidine kinase" evidence="25">
    <location>
        <begin position="210"/>
        <end position="412"/>
    </location>
</feature>
<feature type="domain" description="HAMP" evidence="26">
    <location>
        <begin position="150"/>
        <end position="202"/>
    </location>
</feature>
<dbReference type="EC" id="2.7.13.3" evidence="5"/>
<comment type="cofactor">
    <cofactor evidence="2">
        <name>Mn(2+)</name>
        <dbReference type="ChEBI" id="CHEBI:29035"/>
    </cofactor>
</comment>
<keyword evidence="17" id="KW-0902">Two-component regulatory system</keyword>
<keyword evidence="15" id="KW-0904">Protein phosphatase</keyword>
<organism evidence="27 28">
    <name type="scientific">Actinokineospora bangkokensis</name>
    <dbReference type="NCBI Taxonomy" id="1193682"/>
    <lineage>
        <taxon>Bacteria</taxon>
        <taxon>Bacillati</taxon>
        <taxon>Actinomycetota</taxon>
        <taxon>Actinomycetes</taxon>
        <taxon>Pseudonocardiales</taxon>
        <taxon>Pseudonocardiaceae</taxon>
        <taxon>Actinokineospora</taxon>
    </lineage>
</organism>
<evidence type="ECO:0000256" key="15">
    <source>
        <dbReference type="ARBA" id="ARBA00022912"/>
    </source>
</evidence>
<evidence type="ECO:0000259" key="26">
    <source>
        <dbReference type="PROSITE" id="PS50885"/>
    </source>
</evidence>
<keyword evidence="10" id="KW-0547">Nucleotide-binding</keyword>
<dbReference type="InterPro" id="IPR036890">
    <property type="entry name" value="HATPase_C_sf"/>
</dbReference>
<evidence type="ECO:0000256" key="11">
    <source>
        <dbReference type="ARBA" id="ARBA00022777"/>
    </source>
</evidence>
<evidence type="ECO:0000256" key="21">
    <source>
        <dbReference type="ARBA" id="ARBA00040454"/>
    </source>
</evidence>
<evidence type="ECO:0000256" key="9">
    <source>
        <dbReference type="ARBA" id="ARBA00022692"/>
    </source>
</evidence>
<keyword evidence="18" id="KW-0346">Stress response</keyword>
<dbReference type="Gene3D" id="3.30.565.10">
    <property type="entry name" value="Histidine kinase-like ATPase, C-terminal domain"/>
    <property type="match status" value="1"/>
</dbReference>
<keyword evidence="13" id="KW-0067">ATP-binding</keyword>
<keyword evidence="24" id="KW-0472">Membrane</keyword>
<proteinExistence type="predicted"/>
<evidence type="ECO:0000256" key="3">
    <source>
        <dbReference type="ARBA" id="ARBA00001946"/>
    </source>
</evidence>
<keyword evidence="14" id="KW-0460">Magnesium</keyword>
<evidence type="ECO:0000256" key="1">
    <source>
        <dbReference type="ARBA" id="ARBA00000085"/>
    </source>
</evidence>
<comment type="subcellular location">
    <subcellularLocation>
        <location evidence="4">Cell membrane</location>
        <topology evidence="4">Multi-pass membrane protein</topology>
    </subcellularLocation>
</comment>
<keyword evidence="8" id="KW-0808">Transferase</keyword>
<dbReference type="EMBL" id="MKQR01000026">
    <property type="protein sequence ID" value="OLR90460.1"/>
    <property type="molecule type" value="Genomic_DNA"/>
</dbReference>
<dbReference type="InterPro" id="IPR040868">
    <property type="entry name" value="DraK_HK_N"/>
</dbReference>
<evidence type="ECO:0000256" key="20">
    <source>
        <dbReference type="ARBA" id="ARBA00023211"/>
    </source>
</evidence>
<dbReference type="Pfam" id="PF18092">
    <property type="entry name" value="DraK_HK_N"/>
    <property type="match status" value="1"/>
</dbReference>
<keyword evidence="23" id="KW-0175">Coiled coil</keyword>
<dbReference type="Gene3D" id="1.10.287.130">
    <property type="match status" value="1"/>
</dbReference>
<dbReference type="InterPro" id="IPR003594">
    <property type="entry name" value="HATPase_dom"/>
</dbReference>
<keyword evidence="16 24" id="KW-1133">Transmembrane helix</keyword>
<dbReference type="GO" id="GO:0004721">
    <property type="term" value="F:phosphoprotein phosphatase activity"/>
    <property type="evidence" value="ECO:0007669"/>
    <property type="project" value="UniProtKB-KW"/>
</dbReference>
<dbReference type="OrthoDB" id="5499837at2"/>
<evidence type="ECO:0000256" key="8">
    <source>
        <dbReference type="ARBA" id="ARBA00022679"/>
    </source>
</evidence>
<evidence type="ECO:0000256" key="13">
    <source>
        <dbReference type="ARBA" id="ARBA00022840"/>
    </source>
</evidence>
<gene>
    <name evidence="27" type="ORF">BJP25_27850</name>
</gene>
<evidence type="ECO:0000256" key="19">
    <source>
        <dbReference type="ARBA" id="ARBA00023026"/>
    </source>
</evidence>
<evidence type="ECO:0000256" key="5">
    <source>
        <dbReference type="ARBA" id="ARBA00012438"/>
    </source>
</evidence>
<dbReference type="InterPro" id="IPR005467">
    <property type="entry name" value="His_kinase_dom"/>
</dbReference>
<keyword evidence="12" id="KW-0378">Hydrolase</keyword>
<dbReference type="Proteomes" id="UP000186040">
    <property type="component" value="Unassembled WGS sequence"/>
</dbReference>
<feature type="coiled-coil region" evidence="23">
    <location>
        <begin position="238"/>
        <end position="268"/>
    </location>
</feature>
<dbReference type="CDD" id="cd00082">
    <property type="entry name" value="HisKA"/>
    <property type="match status" value="1"/>
</dbReference>
<evidence type="ECO:0000256" key="7">
    <source>
        <dbReference type="ARBA" id="ARBA00022553"/>
    </source>
</evidence>
<comment type="catalytic activity">
    <reaction evidence="1">
        <text>ATP + protein L-histidine = ADP + protein N-phospho-L-histidine.</text>
        <dbReference type="EC" id="2.7.13.3"/>
    </reaction>
</comment>
<dbReference type="GO" id="GO:0000155">
    <property type="term" value="F:phosphorelay sensor kinase activity"/>
    <property type="evidence" value="ECO:0007669"/>
    <property type="project" value="InterPro"/>
</dbReference>
<evidence type="ECO:0000313" key="28">
    <source>
        <dbReference type="Proteomes" id="UP000186040"/>
    </source>
</evidence>
<dbReference type="PROSITE" id="PS50885">
    <property type="entry name" value="HAMP"/>
    <property type="match status" value="1"/>
</dbReference>
<dbReference type="InterPro" id="IPR003660">
    <property type="entry name" value="HAMP_dom"/>
</dbReference>
<dbReference type="SUPFAM" id="SSF47384">
    <property type="entry name" value="Homodimeric domain of signal transducing histidine kinase"/>
    <property type="match status" value="1"/>
</dbReference>
<dbReference type="RefSeq" id="WP_075977133.1">
    <property type="nucleotide sequence ID" value="NZ_MKQR01000026.1"/>
</dbReference>
<keyword evidence="19" id="KW-0843">Virulence</keyword>
<dbReference type="SUPFAM" id="SSF55874">
    <property type="entry name" value="ATPase domain of HSP90 chaperone/DNA topoisomerase II/histidine kinase"/>
    <property type="match status" value="1"/>
</dbReference>
<evidence type="ECO:0000256" key="4">
    <source>
        <dbReference type="ARBA" id="ARBA00004651"/>
    </source>
</evidence>
<feature type="transmembrane region" description="Helical" evidence="24">
    <location>
        <begin position="126"/>
        <end position="147"/>
    </location>
</feature>
<keyword evidence="9 24" id="KW-0812">Transmembrane</keyword>
<keyword evidence="28" id="KW-1185">Reference proteome</keyword>
<name>A0A1Q9LEK3_9PSEU</name>
<dbReference type="GO" id="GO:0005886">
    <property type="term" value="C:plasma membrane"/>
    <property type="evidence" value="ECO:0007669"/>
    <property type="project" value="UniProtKB-SubCell"/>
</dbReference>
<dbReference type="Gene3D" id="6.10.340.10">
    <property type="match status" value="1"/>
</dbReference>
<evidence type="ECO:0000256" key="6">
    <source>
        <dbReference type="ARBA" id="ARBA00022475"/>
    </source>
</evidence>
<evidence type="ECO:0000313" key="27">
    <source>
        <dbReference type="EMBL" id="OLR90460.1"/>
    </source>
</evidence>
<dbReference type="Pfam" id="PF00512">
    <property type="entry name" value="HisKA"/>
    <property type="match status" value="1"/>
</dbReference>
<evidence type="ECO:0000256" key="10">
    <source>
        <dbReference type="ARBA" id="ARBA00022741"/>
    </source>
</evidence>
<dbReference type="Pfam" id="PF02518">
    <property type="entry name" value="HATPase_c"/>
    <property type="match status" value="1"/>
</dbReference>
<protein>
    <recommendedName>
        <fullName evidence="21">Signal transduction histidine-protein kinase/phosphatase MprB</fullName>
        <ecNumber evidence="5">2.7.13.3</ecNumber>
    </recommendedName>
    <alternativeName>
        <fullName evidence="22">Mycobacterial persistence regulator B</fullName>
    </alternativeName>
</protein>
<dbReference type="PROSITE" id="PS50109">
    <property type="entry name" value="HIS_KIN"/>
    <property type="match status" value="1"/>
</dbReference>
<keyword evidence="11 27" id="KW-0418">Kinase</keyword>
<dbReference type="GO" id="GO:0005524">
    <property type="term" value="F:ATP binding"/>
    <property type="evidence" value="ECO:0007669"/>
    <property type="project" value="UniProtKB-KW"/>
</dbReference>
<keyword evidence="6" id="KW-1003">Cell membrane</keyword>
<reference evidence="27 28" key="1">
    <citation type="submission" date="2016-10" db="EMBL/GenBank/DDBJ databases">
        <title>The Draft Genome Sequence of Actinokineospora bangkokensis 44EHWT reveals the biosynthetic pathway of antifungal compounds Thailandins with unusual extender unit butylmalonyl-CoA.</title>
        <authorList>
            <person name="Greule A."/>
            <person name="Intra B."/>
            <person name="Flemming S."/>
            <person name="Rommel M.G."/>
            <person name="Panbangred W."/>
            <person name="Bechthold A."/>
        </authorList>
    </citation>
    <scope>NUCLEOTIDE SEQUENCE [LARGE SCALE GENOMIC DNA]</scope>
    <source>
        <strain evidence="27 28">44EHW</strain>
    </source>
</reference>
<evidence type="ECO:0000259" key="25">
    <source>
        <dbReference type="PROSITE" id="PS50109"/>
    </source>
</evidence>
<dbReference type="InterPro" id="IPR003661">
    <property type="entry name" value="HisK_dim/P_dom"/>
</dbReference>
<dbReference type="InterPro" id="IPR004358">
    <property type="entry name" value="Sig_transdc_His_kin-like_C"/>
</dbReference>
<evidence type="ECO:0000256" key="16">
    <source>
        <dbReference type="ARBA" id="ARBA00022989"/>
    </source>
</evidence>
<dbReference type="PRINTS" id="PR00344">
    <property type="entry name" value="BCTRLSENSOR"/>
</dbReference>
<evidence type="ECO:0000256" key="14">
    <source>
        <dbReference type="ARBA" id="ARBA00022842"/>
    </source>
</evidence>
<dbReference type="AlphaFoldDB" id="A0A1Q9LEK3"/>
<dbReference type="SMART" id="SM00388">
    <property type="entry name" value="HisKA"/>
    <property type="match status" value="1"/>
</dbReference>
<dbReference type="PANTHER" id="PTHR44936">
    <property type="entry name" value="SENSOR PROTEIN CREC"/>
    <property type="match status" value="1"/>
</dbReference>
<dbReference type="PROSITE" id="PS51257">
    <property type="entry name" value="PROKAR_LIPOPROTEIN"/>
    <property type="match status" value="1"/>
</dbReference>
<evidence type="ECO:0000256" key="22">
    <source>
        <dbReference type="ARBA" id="ARBA00041776"/>
    </source>
</evidence>
<keyword evidence="20" id="KW-0464">Manganese</keyword>
<evidence type="ECO:0000256" key="18">
    <source>
        <dbReference type="ARBA" id="ARBA00023016"/>
    </source>
</evidence>
<dbReference type="SMART" id="SM00387">
    <property type="entry name" value="HATPase_c"/>
    <property type="match status" value="1"/>
</dbReference>
<accession>A0A1Q9LEK3</accession>
<evidence type="ECO:0000256" key="17">
    <source>
        <dbReference type="ARBA" id="ARBA00023012"/>
    </source>
</evidence>
<evidence type="ECO:0000256" key="12">
    <source>
        <dbReference type="ARBA" id="ARBA00022801"/>
    </source>
</evidence>
<keyword evidence="7" id="KW-0597">Phosphoprotein</keyword>